<comment type="similarity">
    <text evidence="2">Belongs to the peptidase C19 family.</text>
</comment>
<reference evidence="11 12" key="1">
    <citation type="submission" date="2013-03" db="EMBL/GenBank/DDBJ databases">
        <title>The Genome Sequence of Exophiala aquamarina CBS 119918.</title>
        <authorList>
            <consortium name="The Broad Institute Genomics Platform"/>
            <person name="Cuomo C."/>
            <person name="de Hoog S."/>
            <person name="Gorbushina A."/>
            <person name="Walker B."/>
            <person name="Young S.K."/>
            <person name="Zeng Q."/>
            <person name="Gargeya S."/>
            <person name="Fitzgerald M."/>
            <person name="Haas B."/>
            <person name="Abouelleil A."/>
            <person name="Allen A.W."/>
            <person name="Alvarado L."/>
            <person name="Arachchi H.M."/>
            <person name="Berlin A.M."/>
            <person name="Chapman S.B."/>
            <person name="Gainer-Dewar J."/>
            <person name="Goldberg J."/>
            <person name="Griggs A."/>
            <person name="Gujja S."/>
            <person name="Hansen M."/>
            <person name="Howarth C."/>
            <person name="Imamovic A."/>
            <person name="Ireland A."/>
            <person name="Larimer J."/>
            <person name="McCowan C."/>
            <person name="Murphy C."/>
            <person name="Pearson M."/>
            <person name="Poon T.W."/>
            <person name="Priest M."/>
            <person name="Roberts A."/>
            <person name="Saif S."/>
            <person name="Shea T."/>
            <person name="Sisk P."/>
            <person name="Sykes S."/>
            <person name="Wortman J."/>
            <person name="Nusbaum C."/>
            <person name="Birren B."/>
        </authorList>
    </citation>
    <scope>NUCLEOTIDE SEQUENCE [LARGE SCALE GENOMIC DNA]</scope>
    <source>
        <strain evidence="11 12">CBS 119918</strain>
    </source>
</reference>
<keyword evidence="9" id="KW-0812">Transmembrane</keyword>
<feature type="domain" description="USP" evidence="10">
    <location>
        <begin position="142"/>
        <end position="520"/>
    </location>
</feature>
<evidence type="ECO:0000256" key="6">
    <source>
        <dbReference type="ARBA" id="ARBA00022801"/>
    </source>
</evidence>
<keyword evidence="6" id="KW-0378">Hydrolase</keyword>
<feature type="region of interest" description="Disordered" evidence="8">
    <location>
        <begin position="370"/>
        <end position="395"/>
    </location>
</feature>
<evidence type="ECO:0000256" key="7">
    <source>
        <dbReference type="ARBA" id="ARBA00022807"/>
    </source>
</evidence>
<dbReference type="GO" id="GO:0016579">
    <property type="term" value="P:protein deubiquitination"/>
    <property type="evidence" value="ECO:0007669"/>
    <property type="project" value="InterPro"/>
</dbReference>
<keyword evidence="4" id="KW-0645">Protease</keyword>
<dbReference type="Proteomes" id="UP000027920">
    <property type="component" value="Unassembled WGS sequence"/>
</dbReference>
<keyword evidence="7" id="KW-0788">Thiol protease</keyword>
<evidence type="ECO:0000313" key="11">
    <source>
        <dbReference type="EMBL" id="KEF53566.1"/>
    </source>
</evidence>
<dbReference type="PROSITE" id="PS00973">
    <property type="entry name" value="USP_2"/>
    <property type="match status" value="1"/>
</dbReference>
<accession>A0A072P144</accession>
<evidence type="ECO:0000256" key="8">
    <source>
        <dbReference type="SAM" id="MobiDB-lite"/>
    </source>
</evidence>
<dbReference type="PANTHER" id="PTHR24006:SF888">
    <property type="entry name" value="UBIQUITIN CARBOXYL-TERMINAL HYDROLASE 30"/>
    <property type="match status" value="1"/>
</dbReference>
<dbReference type="PANTHER" id="PTHR24006">
    <property type="entry name" value="UBIQUITIN CARBOXYL-TERMINAL HYDROLASE"/>
    <property type="match status" value="1"/>
</dbReference>
<evidence type="ECO:0000256" key="2">
    <source>
        <dbReference type="ARBA" id="ARBA00009085"/>
    </source>
</evidence>
<proteinExistence type="inferred from homology"/>
<evidence type="ECO:0000256" key="3">
    <source>
        <dbReference type="ARBA" id="ARBA00012759"/>
    </source>
</evidence>
<dbReference type="GO" id="GO:0006508">
    <property type="term" value="P:proteolysis"/>
    <property type="evidence" value="ECO:0007669"/>
    <property type="project" value="UniProtKB-KW"/>
</dbReference>
<gene>
    <name evidence="11" type="ORF">A1O9_10541</name>
</gene>
<feature type="region of interest" description="Disordered" evidence="8">
    <location>
        <begin position="534"/>
        <end position="648"/>
    </location>
</feature>
<dbReference type="Gene3D" id="3.90.70.10">
    <property type="entry name" value="Cysteine proteinases"/>
    <property type="match status" value="1"/>
</dbReference>
<evidence type="ECO:0000256" key="4">
    <source>
        <dbReference type="ARBA" id="ARBA00022670"/>
    </source>
</evidence>
<dbReference type="AlphaFoldDB" id="A0A072P144"/>
<dbReference type="InterPro" id="IPR028889">
    <property type="entry name" value="USP"/>
</dbReference>
<dbReference type="CDD" id="cd02662">
    <property type="entry name" value="Peptidase_C19F"/>
    <property type="match status" value="1"/>
</dbReference>
<feature type="compositionally biased region" description="Polar residues" evidence="8">
    <location>
        <begin position="382"/>
        <end position="391"/>
    </location>
</feature>
<dbReference type="EC" id="3.4.19.12" evidence="3"/>
<dbReference type="Pfam" id="PF00443">
    <property type="entry name" value="UCH"/>
    <property type="match status" value="1"/>
</dbReference>
<feature type="compositionally biased region" description="Polar residues" evidence="8">
    <location>
        <begin position="540"/>
        <end position="554"/>
    </location>
</feature>
<name>A0A072P144_9EURO</name>
<dbReference type="InterPro" id="IPR038765">
    <property type="entry name" value="Papain-like_cys_pep_sf"/>
</dbReference>
<feature type="transmembrane region" description="Helical" evidence="9">
    <location>
        <begin position="63"/>
        <end position="84"/>
    </location>
</feature>
<dbReference type="GeneID" id="25285445"/>
<comment type="catalytic activity">
    <reaction evidence="1">
        <text>Thiol-dependent hydrolysis of ester, thioester, amide, peptide and isopeptide bonds formed by the C-terminal Gly of ubiquitin (a 76-residue protein attached to proteins as an intracellular targeting signal).</text>
        <dbReference type="EC" id="3.4.19.12"/>
    </reaction>
</comment>
<dbReference type="PROSITE" id="PS50235">
    <property type="entry name" value="USP_3"/>
    <property type="match status" value="1"/>
</dbReference>
<dbReference type="GO" id="GO:0004843">
    <property type="term" value="F:cysteine-type deubiquitinase activity"/>
    <property type="evidence" value="ECO:0007669"/>
    <property type="project" value="UniProtKB-EC"/>
</dbReference>
<dbReference type="GO" id="GO:0005634">
    <property type="term" value="C:nucleus"/>
    <property type="evidence" value="ECO:0007669"/>
    <property type="project" value="TreeGrafter"/>
</dbReference>
<dbReference type="InterPro" id="IPR001394">
    <property type="entry name" value="Peptidase_C19_UCH"/>
</dbReference>
<keyword evidence="9" id="KW-1133">Transmembrane helix</keyword>
<dbReference type="HOGENOM" id="CLU_008279_6_0_1"/>
<dbReference type="VEuPathDB" id="FungiDB:A1O9_10541"/>
<feature type="compositionally biased region" description="Low complexity" evidence="8">
    <location>
        <begin position="587"/>
        <end position="604"/>
    </location>
</feature>
<comment type="caution">
    <text evidence="11">The sequence shown here is derived from an EMBL/GenBank/DDBJ whole genome shotgun (WGS) entry which is preliminary data.</text>
</comment>
<dbReference type="GO" id="GO:0005829">
    <property type="term" value="C:cytosol"/>
    <property type="evidence" value="ECO:0007669"/>
    <property type="project" value="TreeGrafter"/>
</dbReference>
<evidence type="ECO:0000259" key="10">
    <source>
        <dbReference type="PROSITE" id="PS50235"/>
    </source>
</evidence>
<feature type="transmembrane region" description="Helical" evidence="9">
    <location>
        <begin position="31"/>
        <end position="51"/>
    </location>
</feature>
<dbReference type="SUPFAM" id="SSF54001">
    <property type="entry name" value="Cysteine proteinases"/>
    <property type="match status" value="1"/>
</dbReference>
<evidence type="ECO:0000313" key="12">
    <source>
        <dbReference type="Proteomes" id="UP000027920"/>
    </source>
</evidence>
<dbReference type="EMBL" id="AMGV01000013">
    <property type="protein sequence ID" value="KEF53566.1"/>
    <property type="molecule type" value="Genomic_DNA"/>
</dbReference>
<evidence type="ECO:0000256" key="1">
    <source>
        <dbReference type="ARBA" id="ARBA00000707"/>
    </source>
</evidence>
<dbReference type="InterPro" id="IPR050164">
    <property type="entry name" value="Peptidase_C19"/>
</dbReference>
<dbReference type="InterPro" id="IPR018200">
    <property type="entry name" value="USP_CS"/>
</dbReference>
<evidence type="ECO:0000256" key="5">
    <source>
        <dbReference type="ARBA" id="ARBA00022786"/>
    </source>
</evidence>
<dbReference type="RefSeq" id="XP_013256156.1">
    <property type="nucleotide sequence ID" value="XM_013400702.1"/>
</dbReference>
<keyword evidence="12" id="KW-1185">Reference proteome</keyword>
<dbReference type="STRING" id="1182545.A0A072P144"/>
<protein>
    <recommendedName>
        <fullName evidence="3">ubiquitinyl hydrolase 1</fullName>
        <ecNumber evidence="3">3.4.19.12</ecNumber>
    </recommendedName>
</protein>
<sequence length="648" mass="71454">MNSPPVRAYESPLQIHDISSTTPTYLALTKIVSTLALLLLGYYTLTFLDAWPDTLKRTIFEIFVYLMPSPFISIMQYGMVRLGLLHLDEAKFQQQHHGDMFAKQAALHRMFGQRKLPFALGRVGSVSGVGGYLSIPRDPTPPGLGNWDNSCYQNSVLQGLASLPAFHHYVRTSLDLCNRYNVAAETHRALDVLLEQLAESSSQRTVLWTPSILKSMDSWQQQDAQEYFSRVLEAVEKESLKYARAIRMSSMAGLECLRSVGPQTKENTVSDEPPSSDTKLGLRNVPSATGGRAQLQAPNPMDGMTAQGLICKTCSYTEGLSLTQFTCLTLNLGLRGLSSIEDLLDDYTAPEEVDGVECDRCTRLAYGEADDQPGVEPVRNDAISTTKPQQPKQRRPILRTKAKQITVGRLPKDLVFHINRSIFDDFGNQKKNSAPISFPATLNFLSRWCAPLNVEDERVDAVYELKCVVTHYGRHDNGHYVALGKRDKNWYSFNDDIVTKTTEGDVLSRGNGFIFFYEAVTQVPDYSVAGTQAGAVAESTHPSETRLGTPTERSVTSERPIHDTQPATKVQVDGEADHIPIPGPQASGSSNTASSDSESSSLSSAEGVISPQTDKPVPVMRTATETRLPGHRHRQQDQVHSIALGSAF</sequence>
<evidence type="ECO:0000256" key="9">
    <source>
        <dbReference type="SAM" id="Phobius"/>
    </source>
</evidence>
<keyword evidence="9" id="KW-0472">Membrane</keyword>
<organism evidence="11 12">
    <name type="scientific">Exophiala aquamarina CBS 119918</name>
    <dbReference type="NCBI Taxonomy" id="1182545"/>
    <lineage>
        <taxon>Eukaryota</taxon>
        <taxon>Fungi</taxon>
        <taxon>Dikarya</taxon>
        <taxon>Ascomycota</taxon>
        <taxon>Pezizomycotina</taxon>
        <taxon>Eurotiomycetes</taxon>
        <taxon>Chaetothyriomycetidae</taxon>
        <taxon>Chaetothyriales</taxon>
        <taxon>Herpotrichiellaceae</taxon>
        <taxon>Exophiala</taxon>
    </lineage>
</organism>
<keyword evidence="5" id="KW-0833">Ubl conjugation pathway</keyword>
<dbReference type="OrthoDB" id="24581at2759"/>